<dbReference type="AlphaFoldDB" id="A0A2K2H657"/>
<comment type="caution">
    <text evidence="2">The sequence shown here is derived from an EMBL/GenBank/DDBJ whole genome shotgun (WGS) entry which is preliminary data.</text>
</comment>
<feature type="domain" description="AbiEi antitoxin C-terminal" evidence="1">
    <location>
        <begin position="67"/>
        <end position="209"/>
    </location>
</feature>
<dbReference type="EMBL" id="PPFX01000049">
    <property type="protein sequence ID" value="PNU18805.1"/>
    <property type="molecule type" value="Genomic_DNA"/>
</dbReference>
<reference evidence="2 3" key="1">
    <citation type="journal article" date="2018" name="Genome Announc.">
        <title>Genome Sequence of Geothermobacter sp. HR-1 Iron Reducer from the Loihi Seamount.</title>
        <authorList>
            <person name="Smith H."/>
            <person name="Abuyen K."/>
            <person name="Tremblay J."/>
            <person name="Savalia P."/>
            <person name="Perez-Rodriguez I."/>
            <person name="Emerson D."/>
            <person name="Tully B."/>
            <person name="Amend J."/>
        </authorList>
    </citation>
    <scope>NUCLEOTIDE SEQUENCE [LARGE SCALE GENOMIC DNA]</scope>
    <source>
        <strain evidence="2 3">HR-1</strain>
    </source>
</reference>
<evidence type="ECO:0000259" key="1">
    <source>
        <dbReference type="Pfam" id="PF09407"/>
    </source>
</evidence>
<accession>A0A2K2H657</accession>
<proteinExistence type="predicted"/>
<protein>
    <recommendedName>
        <fullName evidence="1">AbiEi antitoxin C-terminal domain-containing protein</fullName>
    </recommendedName>
</protein>
<dbReference type="RefSeq" id="WP_103116656.1">
    <property type="nucleotide sequence ID" value="NZ_PPFX01000049.1"/>
</dbReference>
<organism evidence="2 3">
    <name type="scientific">Geothermobacter hydrogeniphilus</name>
    <dbReference type="NCBI Taxonomy" id="1969733"/>
    <lineage>
        <taxon>Bacteria</taxon>
        <taxon>Pseudomonadati</taxon>
        <taxon>Thermodesulfobacteriota</taxon>
        <taxon>Desulfuromonadia</taxon>
        <taxon>Desulfuromonadales</taxon>
        <taxon>Geothermobacteraceae</taxon>
        <taxon>Geothermobacter</taxon>
    </lineage>
</organism>
<gene>
    <name evidence="2" type="ORF">C2E25_15620</name>
</gene>
<dbReference type="Pfam" id="PF09407">
    <property type="entry name" value="AbiEi_1"/>
    <property type="match status" value="1"/>
</dbReference>
<dbReference type="InterPro" id="IPR018547">
    <property type="entry name" value="AbiEi_C"/>
</dbReference>
<dbReference type="OrthoDB" id="42441at2"/>
<name>A0A2K2H657_9BACT</name>
<sequence>MLAADYISELMAGGRYTFAVEDVARALGQSLVATRAALRRLGKKGQIAMPYRGFWVIIPPEYRTIGCLPPDQFIPQLMEHLSEPYYAALLSAAEYHGAAHQRPQVFQVMVAKNRPGIDCGKVRVRFVARKNVAEIPTLPFKTPRGYLKLSTPEATALDLVGYPEHAAGLDNVATILTELLEEIDGKKLLEAAKMSPVAWAQRLGYILELIGAGEITADLARHVERKRPVPTPLIRSKSVKGTIKNARWRVMVNGVVEAEI</sequence>
<dbReference type="Proteomes" id="UP000236340">
    <property type="component" value="Unassembled WGS sequence"/>
</dbReference>
<evidence type="ECO:0000313" key="2">
    <source>
        <dbReference type="EMBL" id="PNU18805.1"/>
    </source>
</evidence>
<evidence type="ECO:0000313" key="3">
    <source>
        <dbReference type="Proteomes" id="UP000236340"/>
    </source>
</evidence>